<comment type="caution">
    <text evidence="2">The sequence shown here is derived from an EMBL/GenBank/DDBJ whole genome shotgun (WGS) entry which is preliminary data.</text>
</comment>
<dbReference type="PANTHER" id="PTHR24148">
    <property type="entry name" value="ANKYRIN REPEAT DOMAIN-CONTAINING PROTEIN 39 HOMOLOG-RELATED"/>
    <property type="match status" value="1"/>
</dbReference>
<protein>
    <recommendedName>
        <fullName evidence="1">Heterokaryon incompatibility domain-containing protein</fullName>
    </recommendedName>
</protein>
<proteinExistence type="predicted"/>
<dbReference type="Pfam" id="PF26639">
    <property type="entry name" value="Het-6_barrel"/>
    <property type="match status" value="1"/>
</dbReference>
<dbReference type="InterPro" id="IPR052895">
    <property type="entry name" value="HetReg/Transcr_Mod"/>
</dbReference>
<dbReference type="Pfam" id="PF06985">
    <property type="entry name" value="HET"/>
    <property type="match status" value="1"/>
</dbReference>
<accession>A0ABR1P0L4</accession>
<dbReference type="InterPro" id="IPR010730">
    <property type="entry name" value="HET"/>
</dbReference>
<dbReference type="EMBL" id="JAKNSF020000064">
    <property type="protein sequence ID" value="KAK7722864.1"/>
    <property type="molecule type" value="Genomic_DNA"/>
</dbReference>
<sequence>MTELVLWVDAVCINQGDLEEKSTQVAMMGEIYSRCSTVFLWLGAPESSDDIYAESRPDPFAVLRQLANNCHLYELPGFKGGQESGQITFQENDACLDAWEAFFLVATSPWFKRSWTVQETVLPRTAIAVLGPWRMSFEDITIARQNRNAHLFGPPSHTCRCHESLKMLPSHLRSTLDRLFAQVEDLEMFRHIEHRDNVVHADEYRAGSGLFDSSGNCTVPFFELVRTFASRQCQDPRDKIFSLAAMAKAPAYDTFVPDYRVDTVACYIGIFRQMLEECGYDFRCFVGSCYGSSSPELTGLPSWVCDFSSPNMNPGQELRRLQVYNLYNASGSKTGVPRICKCTELHLSGAYVDTIKQVDQGFENRRTCVDPQAVFSRWIRMCEHAIGSTDREQVRRAMVSVLCGTVVADWSFRRTRDKGGAEEPCLLNESEWQRLIGGDLHGLPLEWEIGFGIAVDGRCFFVTERGKMGFTVKDAREGDEVWVPFGSKVPFVLRRLPRKLPTEGKLRLCGTHSFVGDCFLENAMDGEAVNDADHGETIILL</sequence>
<reference evidence="2 3" key="1">
    <citation type="submission" date="2024-02" db="EMBL/GenBank/DDBJ databases">
        <title>De novo assembly and annotation of 12 fungi associated with fruit tree decline syndrome in Ontario, Canada.</title>
        <authorList>
            <person name="Sulman M."/>
            <person name="Ellouze W."/>
            <person name="Ilyukhin E."/>
        </authorList>
    </citation>
    <scope>NUCLEOTIDE SEQUENCE [LARGE SCALE GENOMIC DNA]</scope>
    <source>
        <strain evidence="2 3">M169</strain>
    </source>
</reference>
<dbReference type="PANTHER" id="PTHR24148:SF73">
    <property type="entry name" value="HET DOMAIN PROTEIN (AFU_ORTHOLOGUE AFUA_8G01020)"/>
    <property type="match status" value="1"/>
</dbReference>
<evidence type="ECO:0000313" key="3">
    <source>
        <dbReference type="Proteomes" id="UP001430848"/>
    </source>
</evidence>
<gene>
    <name evidence="2" type="ORF">SLS63_009138</name>
</gene>
<dbReference type="Proteomes" id="UP001430848">
    <property type="component" value="Unassembled WGS sequence"/>
</dbReference>
<organism evidence="2 3">
    <name type="scientific">Diaporthe eres</name>
    <name type="common">Phomopsis oblonga</name>
    <dbReference type="NCBI Taxonomy" id="83184"/>
    <lineage>
        <taxon>Eukaryota</taxon>
        <taxon>Fungi</taxon>
        <taxon>Dikarya</taxon>
        <taxon>Ascomycota</taxon>
        <taxon>Pezizomycotina</taxon>
        <taxon>Sordariomycetes</taxon>
        <taxon>Sordariomycetidae</taxon>
        <taxon>Diaporthales</taxon>
        <taxon>Diaporthaceae</taxon>
        <taxon>Diaporthe</taxon>
        <taxon>Diaporthe eres species complex</taxon>
    </lineage>
</organism>
<name>A0ABR1P0L4_DIAER</name>
<keyword evidence="3" id="KW-1185">Reference proteome</keyword>
<evidence type="ECO:0000313" key="2">
    <source>
        <dbReference type="EMBL" id="KAK7722864.1"/>
    </source>
</evidence>
<feature type="domain" description="Heterokaryon incompatibility" evidence="1">
    <location>
        <begin position="4"/>
        <end position="119"/>
    </location>
</feature>
<evidence type="ECO:0000259" key="1">
    <source>
        <dbReference type="Pfam" id="PF06985"/>
    </source>
</evidence>